<sequence>MNRKGDTIVAIGQSTGEAGPGGGRRFLVDLGLGMLVLVAVGTAVAANVGGPSSPGLAAYLFGALFGSLMLVRRRWPVATLLVTAVALLGYYMLSYPPIGLAVPVAAALFSATEYGRLYWAVGTAAGLLAISTGVRIGQGDNLGFVLGLEVPTSAALMATVIALGDSLRSRRGWRAELVKQAQAAQLEREREAAARVEQERVRIARDLHDLMAHTVSVISLHTDVAREALADDPETAIRSLAAARAACRNVGEELRATLHALRAPEGTHESPAPGLDRLDVLVGTATDAGLDVRVRTAGTPVSLPAIADVTAYRMIQEALSNVLRHADASTVLIGLDYDKDTVVISVTDNGRGSEATADTSAGWGIVGMRERLVLLGGDLDVRSRPGESFVVQARIPVRGRA</sequence>
<dbReference type="EMBL" id="CP150484">
    <property type="protein sequence ID" value="WYW19487.1"/>
    <property type="molecule type" value="Genomic_DNA"/>
</dbReference>
<proteinExistence type="predicted"/>
<accession>A0ACD5BJR3</accession>
<evidence type="ECO:0000313" key="2">
    <source>
        <dbReference type="Proteomes" id="UP001456344"/>
    </source>
</evidence>
<gene>
    <name evidence="1" type="ORF">LCL61_28480</name>
</gene>
<reference evidence="1" key="1">
    <citation type="submission" date="2023-10" db="EMBL/GenBank/DDBJ databases">
        <title>Whole genome sequencing of actinobacterial strain Amycolatopsis sp. (BCA-696) identifies the underlying plant growth-promoting genes.</title>
        <authorList>
            <person name="Gandham P."/>
            <person name="Vadla N."/>
            <person name="Saji A."/>
            <person name="Srinivas V."/>
            <person name="Ruperao P."/>
            <person name="Selvanayagam S."/>
            <person name="Saxena R.K."/>
            <person name="Rathore A."/>
            <person name="Gopalakrishnan S."/>
            <person name="Thakur V."/>
        </authorList>
    </citation>
    <scope>NUCLEOTIDE SEQUENCE</scope>
    <source>
        <strain evidence="1">BCA-696</strain>
    </source>
</reference>
<keyword evidence="2" id="KW-1185">Reference proteome</keyword>
<keyword evidence="1" id="KW-0808">Transferase</keyword>
<evidence type="ECO:0000313" key="1">
    <source>
        <dbReference type="EMBL" id="WYW19487.1"/>
    </source>
</evidence>
<protein>
    <submittedName>
        <fullName evidence="1">Sensor histidine kinase</fullName>
    </submittedName>
</protein>
<keyword evidence="1" id="KW-0418">Kinase</keyword>
<organism evidence="1 2">
    <name type="scientific">Amycolatopsis coloradensis</name>
    <dbReference type="NCBI Taxonomy" id="76021"/>
    <lineage>
        <taxon>Bacteria</taxon>
        <taxon>Bacillati</taxon>
        <taxon>Actinomycetota</taxon>
        <taxon>Actinomycetes</taxon>
        <taxon>Pseudonocardiales</taxon>
        <taxon>Pseudonocardiaceae</taxon>
        <taxon>Amycolatopsis</taxon>
    </lineage>
</organism>
<dbReference type="Proteomes" id="UP001456344">
    <property type="component" value="Chromosome"/>
</dbReference>
<name>A0ACD5BJR3_9PSEU</name>